<dbReference type="Gene3D" id="3.50.50.60">
    <property type="entry name" value="FAD/NAD(P)-binding domain"/>
    <property type="match status" value="2"/>
</dbReference>
<evidence type="ECO:0000313" key="6">
    <source>
        <dbReference type="EMBL" id="MEQ7847506.1"/>
    </source>
</evidence>
<dbReference type="Pfam" id="PF13450">
    <property type="entry name" value="NAD_binding_8"/>
    <property type="match status" value="1"/>
</dbReference>
<dbReference type="InterPro" id="IPR036188">
    <property type="entry name" value="FAD/NAD-bd_sf"/>
</dbReference>
<comment type="caution">
    <text evidence="6">The sequence shown here is derived from an EMBL/GenBank/DDBJ whole genome shotgun (WGS) entry which is preliminary data.</text>
</comment>
<dbReference type="RefSeq" id="WP_349804505.1">
    <property type="nucleotide sequence ID" value="NZ_JBEGDP010000008.1"/>
</dbReference>
<feature type="compositionally biased region" description="Gly residues" evidence="4">
    <location>
        <begin position="408"/>
        <end position="420"/>
    </location>
</feature>
<comment type="function">
    <text evidence="1">Probable oxidoreductase that may play a role as regulator of mitochondrial function.</text>
</comment>
<protein>
    <recommendedName>
        <fullName evidence="3">Pyridine nucleotide-disulfide oxidoreductase domain-containing protein 2</fullName>
    </recommendedName>
</protein>
<organism evidence="6 7">
    <name type="scientific">Nocardioides kribbensis</name>
    <dbReference type="NCBI Taxonomy" id="305517"/>
    <lineage>
        <taxon>Bacteria</taxon>
        <taxon>Bacillati</taxon>
        <taxon>Actinomycetota</taxon>
        <taxon>Actinomycetes</taxon>
        <taxon>Propionibacteriales</taxon>
        <taxon>Nocardioidaceae</taxon>
        <taxon>Nocardioides</taxon>
    </lineage>
</organism>
<dbReference type="PANTHER" id="PTHR10668:SF105">
    <property type="entry name" value="DEHYDROGENASE-RELATED"/>
    <property type="match status" value="1"/>
</dbReference>
<reference evidence="6 7" key="1">
    <citation type="submission" date="2024-02" db="EMBL/GenBank/DDBJ databases">
        <title>Full genome sequence of Nocardioides kribbensis.</title>
        <authorList>
            <person name="Poletto B.L."/>
            <person name="Silva G."/>
            <person name="Galante D."/>
            <person name="Campos K.R."/>
            <person name="Santos M.B.N."/>
            <person name="Sacchi C.T."/>
        </authorList>
    </citation>
    <scope>NUCLEOTIDE SEQUENCE [LARGE SCALE GENOMIC DNA]</scope>
    <source>
        <strain evidence="6 7">O4R</strain>
    </source>
</reference>
<evidence type="ECO:0000256" key="1">
    <source>
        <dbReference type="ARBA" id="ARBA00037217"/>
    </source>
</evidence>
<accession>A0ABV1NYB7</accession>
<dbReference type="SUPFAM" id="SSF51905">
    <property type="entry name" value="FAD/NAD(P)-binding domain"/>
    <property type="match status" value="1"/>
</dbReference>
<gene>
    <name evidence="6" type="ORF">V6R90_09475</name>
</gene>
<name>A0ABV1NYB7_9ACTN</name>
<evidence type="ECO:0000256" key="2">
    <source>
        <dbReference type="ARBA" id="ARBA00038825"/>
    </source>
</evidence>
<keyword evidence="7" id="KW-1185">Reference proteome</keyword>
<dbReference type="Proteomes" id="UP001482520">
    <property type="component" value="Unassembled WGS sequence"/>
</dbReference>
<evidence type="ECO:0000256" key="3">
    <source>
        <dbReference type="ARBA" id="ARBA00040298"/>
    </source>
</evidence>
<sequence>MTGATYDALVIGSGPNGLVAANLLADAGWSVLVLEAQPDAGGAVRSSHELADGFVHDTFSAFYPFARASPVMLGLDLERHGLTWSHPPAVQGHPFPDGSWALLHRDRGITADLAERAHPGDGEAWLRLCADWDAIGPALIDALLTPFPPVRGGLGVLTRLRHVGGVDFVRTLLSPALTMLDGRLGGEALRTLVAGNAGHADIPLDAAGSGMLGLLLTMMGQTVGFPAPQGGAGELSTAMVRRLESLGGEVRCDAEVVAVETHRGRATGVRLRSGERYAARRAVVADVGVEALYRHLLDPSDVPARVVRGLDRFEMDPATVKVDWALDGPIPWASAPEHAPGTLHLAASRAEMAGATAQVASGYVPAHPFMLAGQMTTADPTRSPAGTEAVWAYTHVPQQTRGDAAASGPGGTGGTVGGDWGPDDRERFADRMQARFEELAPGFGSLVRARRVLGPRELEQRNANLVGGAVGAGTSQLHQMLLFRPVPGQWGRAETGVAGLYLGSAAAHPGGGVHGAPGSNAARAALAHARVSALTALPRSVGRSVRGTLGRGTAGGGAS</sequence>
<evidence type="ECO:0000256" key="4">
    <source>
        <dbReference type="SAM" id="MobiDB-lite"/>
    </source>
</evidence>
<evidence type="ECO:0000259" key="5">
    <source>
        <dbReference type="Pfam" id="PF01593"/>
    </source>
</evidence>
<feature type="region of interest" description="Disordered" evidence="4">
    <location>
        <begin position="401"/>
        <end position="425"/>
    </location>
</feature>
<proteinExistence type="predicted"/>
<dbReference type="EMBL" id="JBEGDP010000008">
    <property type="protein sequence ID" value="MEQ7847506.1"/>
    <property type="molecule type" value="Genomic_DNA"/>
</dbReference>
<dbReference type="PANTHER" id="PTHR10668">
    <property type="entry name" value="PHYTOENE DEHYDROGENASE"/>
    <property type="match status" value="1"/>
</dbReference>
<feature type="domain" description="Amine oxidase" evidence="5">
    <location>
        <begin position="215"/>
        <end position="335"/>
    </location>
</feature>
<dbReference type="InterPro" id="IPR002937">
    <property type="entry name" value="Amino_oxidase"/>
</dbReference>
<evidence type="ECO:0000313" key="7">
    <source>
        <dbReference type="Proteomes" id="UP001482520"/>
    </source>
</evidence>
<comment type="subunit">
    <text evidence="2">Interacts with COX5B; this interaction may contribute to localize PYROXD2 to the inner face of the inner mitochondrial membrane.</text>
</comment>
<dbReference type="Pfam" id="PF01593">
    <property type="entry name" value="Amino_oxidase"/>
    <property type="match status" value="1"/>
</dbReference>